<keyword evidence="4" id="KW-0805">Transcription regulation</keyword>
<proteinExistence type="inferred from homology"/>
<dbReference type="CDD" id="cd00202">
    <property type="entry name" value="ZnF_GATA"/>
    <property type="match status" value="1"/>
</dbReference>
<evidence type="ECO:0000256" key="5">
    <source>
        <dbReference type="ARBA" id="ARBA00023125"/>
    </source>
</evidence>
<organism evidence="10 11">
    <name type="scientific">Dipteronia dyeriana</name>
    <dbReference type="NCBI Taxonomy" id="168575"/>
    <lineage>
        <taxon>Eukaryota</taxon>
        <taxon>Viridiplantae</taxon>
        <taxon>Streptophyta</taxon>
        <taxon>Embryophyta</taxon>
        <taxon>Tracheophyta</taxon>
        <taxon>Spermatophyta</taxon>
        <taxon>Magnoliopsida</taxon>
        <taxon>eudicotyledons</taxon>
        <taxon>Gunneridae</taxon>
        <taxon>Pentapetalae</taxon>
        <taxon>rosids</taxon>
        <taxon>malvids</taxon>
        <taxon>Sapindales</taxon>
        <taxon>Sapindaceae</taxon>
        <taxon>Hippocastanoideae</taxon>
        <taxon>Acereae</taxon>
        <taxon>Dipteronia</taxon>
    </lineage>
</organism>
<evidence type="ECO:0000256" key="3">
    <source>
        <dbReference type="ARBA" id="ARBA00022833"/>
    </source>
</evidence>
<dbReference type="Proteomes" id="UP001280121">
    <property type="component" value="Unassembled WGS sequence"/>
</dbReference>
<keyword evidence="2 8" id="KW-0863">Zinc-finger</keyword>
<comment type="caution">
    <text evidence="10">The sequence shown here is derived from an EMBL/GenBank/DDBJ whole genome shotgun (WGS) entry which is preliminary data.</text>
</comment>
<evidence type="ECO:0000256" key="6">
    <source>
        <dbReference type="ARBA" id="ARBA00023163"/>
    </source>
</evidence>
<evidence type="ECO:0000256" key="4">
    <source>
        <dbReference type="ARBA" id="ARBA00023015"/>
    </source>
</evidence>
<evidence type="ECO:0000313" key="11">
    <source>
        <dbReference type="Proteomes" id="UP001280121"/>
    </source>
</evidence>
<dbReference type="GO" id="GO:0008270">
    <property type="term" value="F:zinc ion binding"/>
    <property type="evidence" value="ECO:0007669"/>
    <property type="project" value="UniProtKB-KW"/>
</dbReference>
<keyword evidence="11" id="KW-1185">Reference proteome</keyword>
<dbReference type="EMBL" id="JANJYI010000006">
    <property type="protein sequence ID" value="KAK2644827.1"/>
    <property type="molecule type" value="Genomic_DNA"/>
</dbReference>
<accession>A0AAD9TZ64</accession>
<sequence>MNDYAENLNLDLTLNSGLQNSDDQDQLQHDFVPNMALHGHTKLHVGGPNKYTQGINTHCEMRNAEIGSHNNISRQTFKDNDINHVLYAWPPSKMGKHAGQFSGSSTPTPLYTNHYQPHTNFNVNPNNHHIMPPPPPPPSEAINAYTLINVPARRAGRELGNISSSAGYARKIPGQRTLVHPNKRCNNLNCKTNDTPMWRRGPHGKNTLCNACGIQYQKDKKKRSREATGSGSRVELNQRVQRTQGAVLQCLCFQQSTVSEHIKTHASVSWYQSVSMTTRDDALKSAGEMFRDHDILVAQHAQWARK</sequence>
<evidence type="ECO:0000259" key="9">
    <source>
        <dbReference type="PROSITE" id="PS50114"/>
    </source>
</evidence>
<evidence type="ECO:0000313" key="10">
    <source>
        <dbReference type="EMBL" id="KAK2644827.1"/>
    </source>
</evidence>
<gene>
    <name evidence="10" type="ORF">Ddye_020022</name>
</gene>
<evidence type="ECO:0000256" key="1">
    <source>
        <dbReference type="ARBA" id="ARBA00022723"/>
    </source>
</evidence>
<evidence type="ECO:0000256" key="8">
    <source>
        <dbReference type="PROSITE-ProRule" id="PRU00094"/>
    </source>
</evidence>
<dbReference type="PANTHER" id="PTHR46813">
    <property type="entry name" value="GATA TRANSCRIPTION FACTOR 18"/>
    <property type="match status" value="1"/>
</dbReference>
<dbReference type="InterPro" id="IPR013088">
    <property type="entry name" value="Znf_NHR/GATA"/>
</dbReference>
<dbReference type="AlphaFoldDB" id="A0AAD9TZ64"/>
<name>A0AAD9TZ64_9ROSI</name>
<feature type="domain" description="GATA-type" evidence="9">
    <location>
        <begin position="189"/>
        <end position="223"/>
    </location>
</feature>
<dbReference type="PROSITE" id="PS50114">
    <property type="entry name" value="GATA_ZN_FINGER_2"/>
    <property type="match status" value="1"/>
</dbReference>
<keyword evidence="5" id="KW-0238">DNA-binding</keyword>
<dbReference type="Pfam" id="PF00320">
    <property type="entry name" value="GATA"/>
    <property type="match status" value="1"/>
</dbReference>
<keyword evidence="6" id="KW-0804">Transcription</keyword>
<dbReference type="GO" id="GO:0043565">
    <property type="term" value="F:sequence-specific DNA binding"/>
    <property type="evidence" value="ECO:0007669"/>
    <property type="project" value="InterPro"/>
</dbReference>
<dbReference type="GO" id="GO:0006355">
    <property type="term" value="P:regulation of DNA-templated transcription"/>
    <property type="evidence" value="ECO:0007669"/>
    <property type="project" value="InterPro"/>
</dbReference>
<evidence type="ECO:0000256" key="7">
    <source>
        <dbReference type="ARBA" id="ARBA00024019"/>
    </source>
</evidence>
<evidence type="ECO:0000256" key="2">
    <source>
        <dbReference type="ARBA" id="ARBA00022771"/>
    </source>
</evidence>
<reference evidence="10" key="1">
    <citation type="journal article" date="2023" name="Plant J.">
        <title>Genome sequences and population genomics provide insights into the demographic history, inbreeding, and mutation load of two 'living fossil' tree species of Dipteronia.</title>
        <authorList>
            <person name="Feng Y."/>
            <person name="Comes H.P."/>
            <person name="Chen J."/>
            <person name="Zhu S."/>
            <person name="Lu R."/>
            <person name="Zhang X."/>
            <person name="Li P."/>
            <person name="Qiu J."/>
            <person name="Olsen K.M."/>
            <person name="Qiu Y."/>
        </authorList>
    </citation>
    <scope>NUCLEOTIDE SEQUENCE</scope>
    <source>
        <strain evidence="10">KIB01</strain>
    </source>
</reference>
<dbReference type="InterPro" id="IPR000679">
    <property type="entry name" value="Znf_GATA"/>
</dbReference>
<dbReference type="PANTHER" id="PTHR46813:SF16">
    <property type="entry name" value="GATA TRANSCRIPTION FACTOR 18"/>
    <property type="match status" value="1"/>
</dbReference>
<dbReference type="SMART" id="SM00401">
    <property type="entry name" value="ZnF_GATA"/>
    <property type="match status" value="1"/>
</dbReference>
<keyword evidence="3" id="KW-0862">Zinc</keyword>
<dbReference type="Gene3D" id="3.30.50.10">
    <property type="entry name" value="Erythroid Transcription Factor GATA-1, subunit A"/>
    <property type="match status" value="1"/>
</dbReference>
<comment type="similarity">
    <text evidence="7">Belongs to the type IV zinc-finger family. Class B subfamily.</text>
</comment>
<dbReference type="SUPFAM" id="SSF57716">
    <property type="entry name" value="Glucocorticoid receptor-like (DNA-binding domain)"/>
    <property type="match status" value="1"/>
</dbReference>
<protein>
    <recommendedName>
        <fullName evidence="9">GATA-type domain-containing protein</fullName>
    </recommendedName>
</protein>
<keyword evidence="1" id="KW-0479">Metal-binding</keyword>